<dbReference type="InterPro" id="IPR051726">
    <property type="entry name" value="Chitin_Synth_Reg"/>
</dbReference>
<dbReference type="InterPro" id="IPR006597">
    <property type="entry name" value="Sel1-like"/>
</dbReference>
<evidence type="ECO:0000256" key="1">
    <source>
        <dbReference type="ARBA" id="ARBA00022737"/>
    </source>
</evidence>
<organism evidence="4 5">
    <name type="scientific">Boletus reticuloceps</name>
    <dbReference type="NCBI Taxonomy" id="495285"/>
    <lineage>
        <taxon>Eukaryota</taxon>
        <taxon>Fungi</taxon>
        <taxon>Dikarya</taxon>
        <taxon>Basidiomycota</taxon>
        <taxon>Agaricomycotina</taxon>
        <taxon>Agaricomycetes</taxon>
        <taxon>Agaricomycetidae</taxon>
        <taxon>Boletales</taxon>
        <taxon>Boletineae</taxon>
        <taxon>Boletaceae</taxon>
        <taxon>Boletoideae</taxon>
        <taxon>Boletus</taxon>
    </lineage>
</organism>
<dbReference type="PANTHER" id="PTHR46430:SF3">
    <property type="entry name" value="ACTIVATOR OF C KINASE PROTEIN 1"/>
    <property type="match status" value="1"/>
</dbReference>
<dbReference type="SMART" id="SM00671">
    <property type="entry name" value="SEL1"/>
    <property type="match status" value="7"/>
</dbReference>
<reference evidence="4" key="1">
    <citation type="submission" date="2021-03" db="EMBL/GenBank/DDBJ databases">
        <title>Evolutionary innovations through gain and loss of genes in the ectomycorrhizal Boletales.</title>
        <authorList>
            <person name="Wu G."/>
            <person name="Miyauchi S."/>
            <person name="Morin E."/>
            <person name="Yang Z.-L."/>
            <person name="Xu J."/>
            <person name="Martin F.M."/>
        </authorList>
    </citation>
    <scope>NUCLEOTIDE SEQUENCE</scope>
    <source>
        <strain evidence="4">BR01</strain>
    </source>
</reference>
<dbReference type="PROSITE" id="PS51532">
    <property type="entry name" value="PITH"/>
    <property type="match status" value="1"/>
</dbReference>
<evidence type="ECO:0000256" key="2">
    <source>
        <dbReference type="SAM" id="MobiDB-lite"/>
    </source>
</evidence>
<name>A0A8I3AE59_9AGAM</name>
<dbReference type="Pfam" id="PF08238">
    <property type="entry name" value="Sel1"/>
    <property type="match status" value="7"/>
</dbReference>
<evidence type="ECO:0000313" key="4">
    <source>
        <dbReference type="EMBL" id="KAG6379101.1"/>
    </source>
</evidence>
<dbReference type="Gene3D" id="2.60.120.470">
    <property type="entry name" value="PITH domain"/>
    <property type="match status" value="1"/>
</dbReference>
<feature type="region of interest" description="Disordered" evidence="2">
    <location>
        <begin position="290"/>
        <end position="363"/>
    </location>
</feature>
<evidence type="ECO:0000259" key="3">
    <source>
        <dbReference type="PROSITE" id="PS51532"/>
    </source>
</evidence>
<dbReference type="InterPro" id="IPR037047">
    <property type="entry name" value="PITH_dom_sf"/>
</dbReference>
<keyword evidence="5" id="KW-1185">Reference proteome</keyword>
<dbReference type="SUPFAM" id="SSF81901">
    <property type="entry name" value="HCP-like"/>
    <property type="match status" value="1"/>
</dbReference>
<feature type="compositionally biased region" description="Pro residues" evidence="2">
    <location>
        <begin position="330"/>
        <end position="346"/>
    </location>
</feature>
<dbReference type="GO" id="GO:0005737">
    <property type="term" value="C:cytoplasm"/>
    <property type="evidence" value="ECO:0007669"/>
    <property type="project" value="UniProtKB-ARBA"/>
</dbReference>
<feature type="compositionally biased region" description="Polar residues" evidence="2">
    <location>
        <begin position="222"/>
        <end position="234"/>
    </location>
</feature>
<accession>A0A8I3AE59</accession>
<dbReference type="PANTHER" id="PTHR46430">
    <property type="entry name" value="PROTEIN SKT5-RELATED"/>
    <property type="match status" value="1"/>
</dbReference>
<feature type="compositionally biased region" description="Basic and acidic residues" evidence="2">
    <location>
        <begin position="26"/>
        <end position="35"/>
    </location>
</feature>
<dbReference type="OrthoDB" id="272077at2759"/>
<dbReference type="Gene3D" id="1.25.40.10">
    <property type="entry name" value="Tetratricopeptide repeat domain"/>
    <property type="match status" value="1"/>
</dbReference>
<dbReference type="EMBL" id="JAGFBS010000005">
    <property type="protein sequence ID" value="KAG6379101.1"/>
    <property type="molecule type" value="Genomic_DNA"/>
</dbReference>
<comment type="caution">
    <text evidence="4">The sequence shown here is derived from an EMBL/GenBank/DDBJ whole genome shotgun (WGS) entry which is preliminary data.</text>
</comment>
<sequence length="934" mass="102103">MSGLAYDVPEIEANRSGSSSAGEESAEFHSARGDLPENPPHDTGGSEDFYSPPQPTFMRHPNYSVPTLPPGGPPEYDASPDRLAPLPSIRRDASALVDSMNAMRINDPPPRGSSAMSFSYDPIPRAATSMSIHTASLRGFPHPRHANTLPPPPNATLPLHPHRQAGPHYPVDDSGVTYYQGQGNEFLASRNNVGYPEGGEPPRPGGDTDGVTMYSYDDASAPGNTYPSPDSSSAPFFRNPPTQPYYPQGQFQPGWQGSQQNLVPQYGHGSPQPGEYDHLYAAASNVLGMGPPPPQPLMNPYHPPNPYGQTALQASQSMPYLPPTNVYSGPPGPPGPSPGTPAPPGPGAYGPAPTLPQGFDDPEFEMRLSGASLNRSGTINPSSRKTKAVDLSAPPITKDYIDQYRQRIKGDPDPEAHFLYAKYLIEAAKKIGIDAKDQRAVKRYRDLLIQESLKTIRRLATQNEPYDEAQFFLANCHGTGMLGLQVDHERAYHLYLQSAKQNNPSAAYRVAVCNEIGAGTRRDPARAAAFYRKAASLGDTAAMYKLGMILLLGSLGEQKNPREAINWLKRAAEQADEENPHALHELAMLHEMPNSQFVVHDPAYAKQLYTQAAHLGYTQSQFKLGQCYEYGVLACPVDPKRSIAWYTKAAEKGYSEAELALSGWYLTGSEGVLKQSDSEAYLWARKAANKGLSKAEYAVGYYAEVGIGIKQDIDFAKRWYMRAAAQGNKRAMNRLTEMKRMGNKRSNVGRPTRQQAKDECVIISLLEHLDISQLNCLNEEPQHDLKSILAGKKPNISPDAYLKSSADAQLLMNIHFNQAVRIRTLVLRSATDPSRGPKTLKLLVNKPAISFGDVEGTPDEVFAQVITLSEQDVRDGRPVALKFVRFTSVNSLHIFVESNQSGDEDVQTHIDAIDVLGVPVGVTKDLSGLRQEDN</sequence>
<proteinExistence type="predicted"/>
<dbReference type="InterPro" id="IPR010400">
    <property type="entry name" value="PITH_dom"/>
</dbReference>
<protein>
    <recommendedName>
        <fullName evidence="3">PITH domain-containing protein</fullName>
    </recommendedName>
</protein>
<dbReference type="InterPro" id="IPR011990">
    <property type="entry name" value="TPR-like_helical_dom_sf"/>
</dbReference>
<dbReference type="Pfam" id="PF06201">
    <property type="entry name" value="PITH"/>
    <property type="match status" value="1"/>
</dbReference>
<dbReference type="AlphaFoldDB" id="A0A8I3AE59"/>
<evidence type="ECO:0000313" key="5">
    <source>
        <dbReference type="Proteomes" id="UP000683000"/>
    </source>
</evidence>
<dbReference type="Proteomes" id="UP000683000">
    <property type="component" value="Unassembled WGS sequence"/>
</dbReference>
<gene>
    <name evidence="4" type="ORF">JVT61DRAFT_11537</name>
</gene>
<dbReference type="SUPFAM" id="SSF49785">
    <property type="entry name" value="Galactose-binding domain-like"/>
    <property type="match status" value="1"/>
</dbReference>
<dbReference type="InterPro" id="IPR008979">
    <property type="entry name" value="Galactose-bd-like_sf"/>
</dbReference>
<feature type="domain" description="PITH" evidence="3">
    <location>
        <begin position="754"/>
        <end position="934"/>
    </location>
</feature>
<feature type="region of interest" description="Disordered" evidence="2">
    <location>
        <begin position="152"/>
        <end position="243"/>
    </location>
</feature>
<feature type="compositionally biased region" description="Polar residues" evidence="2">
    <location>
        <begin position="308"/>
        <end position="318"/>
    </location>
</feature>
<keyword evidence="1" id="KW-0677">Repeat</keyword>
<feature type="compositionally biased region" description="Pro residues" evidence="2">
    <location>
        <begin position="290"/>
        <end position="306"/>
    </location>
</feature>
<feature type="region of interest" description="Disordered" evidence="2">
    <location>
        <begin position="1"/>
        <end position="91"/>
    </location>
</feature>